<evidence type="ECO:0000256" key="2">
    <source>
        <dbReference type="ARBA" id="ARBA00022737"/>
    </source>
</evidence>
<evidence type="ECO:0000256" key="3">
    <source>
        <dbReference type="ARBA" id="ARBA00022837"/>
    </source>
</evidence>
<comment type="caution">
    <text evidence="5">The sequence shown here is derived from an EMBL/GenBank/DDBJ whole genome shotgun (WGS) entry which is preliminary data.</text>
</comment>
<dbReference type="GeneID" id="92379943"/>
<dbReference type="PANTHER" id="PTHR34524:SF8">
    <property type="entry name" value="EF-HAND DOMAIN-CONTAINING PROTEIN"/>
    <property type="match status" value="1"/>
</dbReference>
<dbReference type="InterPro" id="IPR002048">
    <property type="entry name" value="EF_hand_dom"/>
</dbReference>
<keyword evidence="2" id="KW-0677">Repeat</keyword>
<sequence>MIYSDNNNPREDSVFLRVKRAVRCGGRGPVTGPIQMVDFLRDFRCLEEEQRASGRKGVTHKQFVKLMEQYGTKLREGDAAYLCKAFDDDNDGYINPERFVRHFTGLNQRRHNAVLRAWASLPKDAKGRVRRNHLNERFSETVTHGDVWGTFSSTVPREAQANNADDDSDDPTLCFEEFLAFYAAVSVEIPLDEKFELFLLREWCADSSRAPVMNSTLREWGQGGDPLAIGKPLYVQDVLDRPLGLSTKSYNYEHMKRVHPYIPPLPPLQLPYLSTMRKDYREFSTQERALSNTLHGR</sequence>
<protein>
    <recommendedName>
        <fullName evidence="4">EF-hand domain-containing protein</fullName>
    </recommendedName>
</protein>
<keyword evidence="3" id="KW-0106">Calcium</keyword>
<organism evidence="5 6">
    <name type="scientific">Trypanosoma equiperdum</name>
    <dbReference type="NCBI Taxonomy" id="5694"/>
    <lineage>
        <taxon>Eukaryota</taxon>
        <taxon>Discoba</taxon>
        <taxon>Euglenozoa</taxon>
        <taxon>Kinetoplastea</taxon>
        <taxon>Metakinetoplastina</taxon>
        <taxon>Trypanosomatida</taxon>
        <taxon>Trypanosomatidae</taxon>
        <taxon>Trypanosoma</taxon>
    </lineage>
</organism>
<evidence type="ECO:0000313" key="5">
    <source>
        <dbReference type="EMBL" id="SCU67951.1"/>
    </source>
</evidence>
<dbReference type="VEuPathDB" id="TriTrypDB:TEOVI_000600400"/>
<dbReference type="InterPro" id="IPR011992">
    <property type="entry name" value="EF-hand-dom_pair"/>
</dbReference>
<dbReference type="GO" id="GO:0005509">
    <property type="term" value="F:calcium ion binding"/>
    <property type="evidence" value="ECO:0007669"/>
    <property type="project" value="InterPro"/>
</dbReference>
<keyword evidence="6" id="KW-1185">Reference proteome</keyword>
<dbReference type="SUPFAM" id="SSF47473">
    <property type="entry name" value="EF-hand"/>
    <property type="match status" value="1"/>
</dbReference>
<evidence type="ECO:0000259" key="4">
    <source>
        <dbReference type="PROSITE" id="PS50222"/>
    </source>
</evidence>
<dbReference type="Gene3D" id="1.10.238.10">
    <property type="entry name" value="EF-hand"/>
    <property type="match status" value="2"/>
</dbReference>
<dbReference type="EMBL" id="CZPT02000860">
    <property type="protein sequence ID" value="SCU67951.1"/>
    <property type="molecule type" value="Genomic_DNA"/>
</dbReference>
<dbReference type="InterPro" id="IPR051581">
    <property type="entry name" value="Ca-bind"/>
</dbReference>
<reference evidence="5" key="1">
    <citation type="submission" date="2016-09" db="EMBL/GenBank/DDBJ databases">
        <authorList>
            <person name="Hebert L."/>
            <person name="Moumen B."/>
        </authorList>
    </citation>
    <scope>NUCLEOTIDE SEQUENCE [LARGE SCALE GENOMIC DNA]</scope>
    <source>
        <strain evidence="5">OVI</strain>
    </source>
</reference>
<dbReference type="RefSeq" id="XP_067079198.1">
    <property type="nucleotide sequence ID" value="XM_067223097.1"/>
</dbReference>
<accession>A0A1G4I7U9</accession>
<feature type="domain" description="EF-hand" evidence="4">
    <location>
        <begin position="74"/>
        <end position="109"/>
    </location>
</feature>
<gene>
    <name evidence="5" type="ORF">TEOVI_000600400</name>
</gene>
<dbReference type="AlphaFoldDB" id="A0A1G4I7U9"/>
<dbReference type="Proteomes" id="UP000195570">
    <property type="component" value="Unassembled WGS sequence"/>
</dbReference>
<proteinExistence type="predicted"/>
<evidence type="ECO:0000313" key="6">
    <source>
        <dbReference type="Proteomes" id="UP000195570"/>
    </source>
</evidence>
<keyword evidence="1" id="KW-0479">Metal-binding</keyword>
<dbReference type="PROSITE" id="PS50222">
    <property type="entry name" value="EF_HAND_2"/>
    <property type="match status" value="1"/>
</dbReference>
<evidence type="ECO:0000256" key="1">
    <source>
        <dbReference type="ARBA" id="ARBA00022723"/>
    </source>
</evidence>
<name>A0A1G4I7U9_TRYEQ</name>
<dbReference type="PANTHER" id="PTHR34524">
    <property type="entry name" value="CALCYPHOSIN"/>
    <property type="match status" value="1"/>
</dbReference>